<dbReference type="PANTHER" id="PTHR11909">
    <property type="entry name" value="CASEIN KINASE-RELATED"/>
    <property type="match status" value="1"/>
</dbReference>
<evidence type="ECO:0000313" key="4">
    <source>
        <dbReference type="EMBL" id="SPO02464.1"/>
    </source>
</evidence>
<evidence type="ECO:0000259" key="3">
    <source>
        <dbReference type="PROSITE" id="PS50011"/>
    </source>
</evidence>
<dbReference type="SUPFAM" id="SSF56112">
    <property type="entry name" value="Protein kinase-like (PK-like)"/>
    <property type="match status" value="1"/>
</dbReference>
<dbReference type="GO" id="GO:0004674">
    <property type="term" value="F:protein serine/threonine kinase activity"/>
    <property type="evidence" value="ECO:0007669"/>
    <property type="project" value="UniProtKB-EC"/>
</dbReference>
<evidence type="ECO:0000313" key="5">
    <source>
        <dbReference type="Proteomes" id="UP001187682"/>
    </source>
</evidence>
<protein>
    <recommendedName>
        <fullName evidence="1">non-specific serine/threonine protein kinase</fullName>
        <ecNumber evidence="1">2.7.11.1</ecNumber>
    </recommendedName>
</protein>
<dbReference type="InterPro" id="IPR050235">
    <property type="entry name" value="CK1_Ser-Thr_kinase"/>
</dbReference>
<feature type="chain" id="PRO_5041898771" description="non-specific serine/threonine protein kinase" evidence="2">
    <location>
        <begin position="22"/>
        <end position="198"/>
    </location>
</feature>
<dbReference type="InterPro" id="IPR000719">
    <property type="entry name" value="Prot_kinase_dom"/>
</dbReference>
<dbReference type="SMART" id="SM00220">
    <property type="entry name" value="S_TKc"/>
    <property type="match status" value="1"/>
</dbReference>
<name>A0AAE8MZ64_9PEZI</name>
<sequence length="198" mass="22344">MKLLGQQLFHLVACCLPAAIAMKDILVNGIYHIDRKIGEGGFGLVYSENDTRSDDEIALKLTPIGDDPRMLEDEANIYRALAGGREIPRVLWFGQECDYYVLIYEILGPSLEDLFNYCSRKFSLKTVLLIANQAITRIEYIHSRGVLHRDIKPDNFLTGVSRQGNTLYTIDFGLAKEFSRAEADRKYEGRGFGGTKQS</sequence>
<dbReference type="GO" id="GO:0005524">
    <property type="term" value="F:ATP binding"/>
    <property type="evidence" value="ECO:0007669"/>
    <property type="project" value="InterPro"/>
</dbReference>
<dbReference type="InterPro" id="IPR011009">
    <property type="entry name" value="Kinase-like_dom_sf"/>
</dbReference>
<feature type="signal peptide" evidence="2">
    <location>
        <begin position="1"/>
        <end position="21"/>
    </location>
</feature>
<dbReference type="EMBL" id="ONZQ02000006">
    <property type="protein sequence ID" value="SPO02464.1"/>
    <property type="molecule type" value="Genomic_DNA"/>
</dbReference>
<evidence type="ECO:0000256" key="2">
    <source>
        <dbReference type="SAM" id="SignalP"/>
    </source>
</evidence>
<dbReference type="PROSITE" id="PS50011">
    <property type="entry name" value="PROTEIN_KINASE_DOM"/>
    <property type="match status" value="1"/>
</dbReference>
<dbReference type="InterPro" id="IPR008271">
    <property type="entry name" value="Ser/Thr_kinase_AS"/>
</dbReference>
<dbReference type="PROSITE" id="PS00108">
    <property type="entry name" value="PROTEIN_KINASE_ST"/>
    <property type="match status" value="1"/>
</dbReference>
<comment type="caution">
    <text evidence="4">The sequence shown here is derived from an EMBL/GenBank/DDBJ whole genome shotgun (WGS) entry which is preliminary data.</text>
</comment>
<dbReference type="AlphaFoldDB" id="A0AAE8MZ64"/>
<dbReference type="Gene3D" id="1.10.510.10">
    <property type="entry name" value="Transferase(Phosphotransferase) domain 1"/>
    <property type="match status" value="1"/>
</dbReference>
<gene>
    <name evidence="4" type="ORF">DNG_05137</name>
</gene>
<keyword evidence="2" id="KW-0732">Signal</keyword>
<evidence type="ECO:0000256" key="1">
    <source>
        <dbReference type="ARBA" id="ARBA00012513"/>
    </source>
</evidence>
<feature type="domain" description="Protein kinase" evidence="3">
    <location>
        <begin position="31"/>
        <end position="198"/>
    </location>
</feature>
<reference evidence="4" key="1">
    <citation type="submission" date="2018-03" db="EMBL/GenBank/DDBJ databases">
        <authorList>
            <person name="Guldener U."/>
        </authorList>
    </citation>
    <scope>NUCLEOTIDE SEQUENCE</scope>
</reference>
<dbReference type="EC" id="2.7.11.1" evidence="1"/>
<dbReference type="Proteomes" id="UP001187682">
    <property type="component" value="Unassembled WGS sequence"/>
</dbReference>
<dbReference type="Pfam" id="PF00069">
    <property type="entry name" value="Pkinase"/>
    <property type="match status" value="1"/>
</dbReference>
<accession>A0AAE8MZ64</accession>
<keyword evidence="5" id="KW-1185">Reference proteome</keyword>
<organism evidence="4 5">
    <name type="scientific">Cephalotrichum gorgonifer</name>
    <dbReference type="NCBI Taxonomy" id="2041049"/>
    <lineage>
        <taxon>Eukaryota</taxon>
        <taxon>Fungi</taxon>
        <taxon>Dikarya</taxon>
        <taxon>Ascomycota</taxon>
        <taxon>Pezizomycotina</taxon>
        <taxon>Sordariomycetes</taxon>
        <taxon>Hypocreomycetidae</taxon>
        <taxon>Microascales</taxon>
        <taxon>Microascaceae</taxon>
        <taxon>Cephalotrichum</taxon>
    </lineage>
</organism>
<proteinExistence type="predicted"/>